<evidence type="ECO:0000256" key="5">
    <source>
        <dbReference type="ARBA" id="ARBA00023237"/>
    </source>
</evidence>
<feature type="domain" description="RagB/SusD" evidence="6">
    <location>
        <begin position="325"/>
        <end position="444"/>
    </location>
</feature>
<dbReference type="Gene3D" id="1.25.40.390">
    <property type="match status" value="1"/>
</dbReference>
<proteinExistence type="inferred from homology"/>
<sequence>MKNILYIFVSLFIITSCESFLEETPVNIITTDQVIVDAESAETAVLGIYSRLQIGDGGYGNHNINLPGVASDEMVHSGSFPTIAEIDDNSMSSNNATTDEIWEEHYTGIFQSNNVLEILDQNPDLPGFTEGSRATIIGQARFLRALFHFNLVNMYGDVPLATTTDLETLSSISRTNSSEVISFVISEARQAASELENAELGNDVQYRANFWAAKALEARALLYSGDVSAAGSVANEIIESGEFSLADNYSDLFQPGSVTNDEIIFSIFFSNADQNGNAFQHLPSGRFEYAVSPQLQAALFADENDSRADLIALNEGDALGRYHFNKYTDIGTGTDGVIVFRLAEMYLIRAEANLGTAAAVADINTLRARAGAAPISNATLDAVLNERFVELYAEGHRWFDLIRTNNAVPVMSGINSGFTIDDTLFPVPNRDILQNPNLSQNSGY</sequence>
<evidence type="ECO:0000313" key="8">
    <source>
        <dbReference type="EMBL" id="WMN07490.1"/>
    </source>
</evidence>
<reference evidence="8" key="1">
    <citation type="submission" date="2023-08" db="EMBL/GenBank/DDBJ databases">
        <title>Comparative genomics and taxonomic characterization of three novel marine species of genus Marivirga.</title>
        <authorList>
            <person name="Muhammad N."/>
            <person name="Kim S.-G."/>
        </authorList>
    </citation>
    <scope>NUCLEOTIDE SEQUENCE [LARGE SCALE GENOMIC DNA]</scope>
    <source>
        <strain evidence="8">ABR2-2</strain>
    </source>
</reference>
<dbReference type="GO" id="GO:0009279">
    <property type="term" value="C:cell outer membrane"/>
    <property type="evidence" value="ECO:0007669"/>
    <property type="project" value="UniProtKB-SubCell"/>
</dbReference>
<evidence type="ECO:0000256" key="4">
    <source>
        <dbReference type="ARBA" id="ARBA00023136"/>
    </source>
</evidence>
<dbReference type="RefSeq" id="WP_308357653.1">
    <property type="nucleotide sequence ID" value="NZ_CP129970.2"/>
</dbReference>
<evidence type="ECO:0000256" key="2">
    <source>
        <dbReference type="ARBA" id="ARBA00006275"/>
    </source>
</evidence>
<keyword evidence="5" id="KW-0998">Cell outer membrane</keyword>
<gene>
    <name evidence="8" type="ORF">QYS48_28925</name>
</gene>
<dbReference type="EMBL" id="CP129970">
    <property type="protein sequence ID" value="WMN07490.1"/>
    <property type="molecule type" value="Genomic_DNA"/>
</dbReference>
<dbReference type="InterPro" id="IPR012944">
    <property type="entry name" value="SusD_RagB_dom"/>
</dbReference>
<dbReference type="AlphaFoldDB" id="A0AA51RDN8"/>
<dbReference type="Proteomes" id="UP001244443">
    <property type="component" value="Chromosome"/>
</dbReference>
<protein>
    <submittedName>
        <fullName evidence="8">RagB/SusD family nutrient uptake outer membrane protein</fullName>
    </submittedName>
</protein>
<dbReference type="Pfam" id="PF14322">
    <property type="entry name" value="SusD-like_3"/>
    <property type="match status" value="1"/>
</dbReference>
<dbReference type="InterPro" id="IPR033985">
    <property type="entry name" value="SusD-like_N"/>
</dbReference>
<evidence type="ECO:0000313" key="9">
    <source>
        <dbReference type="Proteomes" id="UP001244443"/>
    </source>
</evidence>
<dbReference type="SUPFAM" id="SSF48452">
    <property type="entry name" value="TPR-like"/>
    <property type="match status" value="1"/>
</dbReference>
<keyword evidence="4" id="KW-0472">Membrane</keyword>
<keyword evidence="9" id="KW-1185">Reference proteome</keyword>
<accession>A0AA51RDN8</accession>
<name>A0AA51RDN8_9BACT</name>
<comment type="subcellular location">
    <subcellularLocation>
        <location evidence="1">Cell outer membrane</location>
    </subcellularLocation>
</comment>
<organism evidence="8 9">
    <name type="scientific">Marivirga arenosa</name>
    <dbReference type="NCBI Taxonomy" id="3059076"/>
    <lineage>
        <taxon>Bacteria</taxon>
        <taxon>Pseudomonadati</taxon>
        <taxon>Bacteroidota</taxon>
        <taxon>Cytophagia</taxon>
        <taxon>Cytophagales</taxon>
        <taxon>Marivirgaceae</taxon>
        <taxon>Marivirga</taxon>
    </lineage>
</organism>
<evidence type="ECO:0000256" key="3">
    <source>
        <dbReference type="ARBA" id="ARBA00022729"/>
    </source>
</evidence>
<dbReference type="Pfam" id="PF07980">
    <property type="entry name" value="SusD_RagB"/>
    <property type="match status" value="1"/>
</dbReference>
<dbReference type="CDD" id="cd08977">
    <property type="entry name" value="SusD"/>
    <property type="match status" value="1"/>
</dbReference>
<keyword evidence="3" id="KW-0732">Signal</keyword>
<evidence type="ECO:0000259" key="6">
    <source>
        <dbReference type="Pfam" id="PF07980"/>
    </source>
</evidence>
<evidence type="ECO:0000259" key="7">
    <source>
        <dbReference type="Pfam" id="PF14322"/>
    </source>
</evidence>
<feature type="domain" description="SusD-like N-terminal" evidence="7">
    <location>
        <begin position="74"/>
        <end position="220"/>
    </location>
</feature>
<dbReference type="InterPro" id="IPR011990">
    <property type="entry name" value="TPR-like_helical_dom_sf"/>
</dbReference>
<dbReference type="PROSITE" id="PS51257">
    <property type="entry name" value="PROKAR_LIPOPROTEIN"/>
    <property type="match status" value="1"/>
</dbReference>
<evidence type="ECO:0000256" key="1">
    <source>
        <dbReference type="ARBA" id="ARBA00004442"/>
    </source>
</evidence>
<comment type="similarity">
    <text evidence="2">Belongs to the SusD family.</text>
</comment>